<dbReference type="PANTHER" id="PTHR48083">
    <property type="entry name" value="MEDIUM-CHAIN SPECIFIC ACYL-COA DEHYDROGENASE, MITOCHONDRIAL-RELATED"/>
    <property type="match status" value="1"/>
</dbReference>
<dbReference type="InterPro" id="IPR009100">
    <property type="entry name" value="AcylCoA_DH/oxidase_NM_dom_sf"/>
</dbReference>
<gene>
    <name evidence="16" type="ORF">EV695_0102</name>
</gene>
<dbReference type="OrthoDB" id="9802447at2"/>
<protein>
    <recommendedName>
        <fullName evidence="6">Acyl-coenzyme A dehydrogenase</fullName>
        <ecNumber evidence="4">1.3.8.7</ecNumber>
        <ecNumber evidence="5">1.3.8.8</ecNumber>
    </recommendedName>
</protein>
<dbReference type="Gene3D" id="1.10.540.10">
    <property type="entry name" value="Acyl-CoA dehydrogenase/oxidase, N-terminal domain"/>
    <property type="match status" value="1"/>
</dbReference>
<evidence type="ECO:0000256" key="5">
    <source>
        <dbReference type="ARBA" id="ARBA00012040"/>
    </source>
</evidence>
<accession>A0A4R1F6Q2</accession>
<feature type="domain" description="Acyl-CoA dehydrogenase/oxidase N-terminal" evidence="14">
    <location>
        <begin position="148"/>
        <end position="233"/>
    </location>
</feature>
<comment type="caution">
    <text evidence="16">The sequence shown here is derived from an EMBL/GenBank/DDBJ whole genome shotgun (WGS) entry which is preliminary data.</text>
</comment>
<keyword evidence="8" id="KW-0274">FAD</keyword>
<evidence type="ECO:0000256" key="1">
    <source>
        <dbReference type="ARBA" id="ARBA00001974"/>
    </source>
</evidence>
<dbReference type="Gene3D" id="2.40.110.10">
    <property type="entry name" value="Butyryl-CoA Dehydrogenase, subunit A, domain 2"/>
    <property type="match status" value="1"/>
</dbReference>
<dbReference type="Gene3D" id="1.20.140.10">
    <property type="entry name" value="Butyryl-CoA Dehydrogenase, subunit A, domain 3"/>
    <property type="match status" value="1"/>
</dbReference>
<evidence type="ECO:0000256" key="11">
    <source>
        <dbReference type="ARBA" id="ARBA00049247"/>
    </source>
</evidence>
<keyword evidence="9" id="KW-0560">Oxidoreductase</keyword>
<dbReference type="SUPFAM" id="SSF56645">
    <property type="entry name" value="Acyl-CoA dehydrogenase NM domain-like"/>
    <property type="match status" value="1"/>
</dbReference>
<keyword evidence="12" id="KW-1133">Transmembrane helix</keyword>
<dbReference type="FunFam" id="1.20.140.10:FF:000009">
    <property type="entry name" value="Acyl-CoA dehydrogenase"/>
    <property type="match status" value="1"/>
</dbReference>
<feature type="domain" description="Acyl-CoA dehydrogenase C-terminal bacterial-type" evidence="15">
    <location>
        <begin position="521"/>
        <end position="799"/>
    </location>
</feature>
<name>A0A4R1F6Q2_9GAMM</name>
<evidence type="ECO:0000259" key="15">
    <source>
        <dbReference type="Pfam" id="PF09317"/>
    </source>
</evidence>
<dbReference type="PANTHER" id="PTHR48083:SF33">
    <property type="entry name" value="ACYL-COENZYME A DEHYDROGENASE"/>
    <property type="match status" value="1"/>
</dbReference>
<dbReference type="GO" id="GO:0005737">
    <property type="term" value="C:cytoplasm"/>
    <property type="evidence" value="ECO:0007669"/>
    <property type="project" value="TreeGrafter"/>
</dbReference>
<evidence type="ECO:0000256" key="8">
    <source>
        <dbReference type="ARBA" id="ARBA00022827"/>
    </source>
</evidence>
<dbReference type="InterPro" id="IPR015396">
    <property type="entry name" value="FadE_C"/>
</dbReference>
<dbReference type="InterPro" id="IPR037069">
    <property type="entry name" value="AcylCoA_DH/ox_N_sf"/>
</dbReference>
<dbReference type="FunFam" id="1.10.540.10:FF:000004">
    <property type="entry name" value="Acyl-CoA dehydrogenase"/>
    <property type="match status" value="1"/>
</dbReference>
<comment type="cofactor">
    <cofactor evidence="1">
        <name>FAD</name>
        <dbReference type="ChEBI" id="CHEBI:57692"/>
    </cofactor>
</comment>
<dbReference type="NCBIfam" id="NF007000">
    <property type="entry name" value="PRK09463.1"/>
    <property type="match status" value="1"/>
</dbReference>
<dbReference type="SUPFAM" id="SSF47203">
    <property type="entry name" value="Acyl-CoA dehydrogenase C-terminal domain-like"/>
    <property type="match status" value="1"/>
</dbReference>
<dbReference type="InterPro" id="IPR046373">
    <property type="entry name" value="Acyl-CoA_Oxase/DH_mid-dom_sf"/>
</dbReference>
<reference evidence="16 17" key="1">
    <citation type="submission" date="2019-03" db="EMBL/GenBank/DDBJ databases">
        <title>Genomic Encyclopedia of Type Strains, Phase IV (KMG-IV): sequencing the most valuable type-strain genomes for metagenomic binning, comparative biology and taxonomic classification.</title>
        <authorList>
            <person name="Goeker M."/>
        </authorList>
    </citation>
    <scope>NUCLEOTIDE SEQUENCE [LARGE SCALE GENOMIC DNA]</scope>
    <source>
        <strain evidence="16 17">DSM 24830</strain>
    </source>
</reference>
<dbReference type="GO" id="GO:0050660">
    <property type="term" value="F:flavin adenine dinucleotide binding"/>
    <property type="evidence" value="ECO:0007669"/>
    <property type="project" value="InterPro"/>
</dbReference>
<evidence type="ECO:0000256" key="9">
    <source>
        <dbReference type="ARBA" id="ARBA00023002"/>
    </source>
</evidence>
<evidence type="ECO:0000313" key="16">
    <source>
        <dbReference type="EMBL" id="TCJ88262.1"/>
    </source>
</evidence>
<dbReference type="RefSeq" id="WP_131903974.1">
    <property type="nucleotide sequence ID" value="NZ_BAAAFU010000008.1"/>
</dbReference>
<evidence type="ECO:0000256" key="10">
    <source>
        <dbReference type="ARBA" id="ARBA00047882"/>
    </source>
</evidence>
<dbReference type="InterPro" id="IPR050741">
    <property type="entry name" value="Acyl-CoA_dehydrogenase"/>
</dbReference>
<comment type="pathway">
    <text evidence="2">Lipid metabolism; fatty acid beta-oxidation.</text>
</comment>
<sequence>MLWLLALLIIIGVVGYLRSSLNHASWAIGAWLVVTAFSGALFSWLLVIWVPVLLIITLINIPSLRQSLISKPAMKLLKANLPTISKTEQEALDGGNVWWDAELFSGKPDWTRLRDLSSSVLSKEEQEFLDGPVETLCGMLDDWKITHELQDLPTEVWDYIKENRFFGMIIPKEYGGLGFSAHAHSQVVMKVSGRSITAAVTIMVPNSLGPGELLMKYGNKDQKDFYLPRLAVGKDIPCFALTGPEAGSDAGSIPDIGIVCKQEFNGEKDVLGIGLNWEKRYITLSPVATLLGLAFQLYDPDELLSDDIERDGDHIGITVALIPTNTPGIDIGKRHFPLNSPFMNGPNWGKDVFIPMDWLIGGVENVGKGWRMLVECLGEGRGISLPAQSTGAAKLVSRYTGAYARVRRQFGLPIGLFEGVEEPLAEILGNTYIMDGARKLTTTALDQGQRPAVVTALLKYQLTERMRVVINNAMDIQGGSGICLGPSNLLGRGYQAVPIAITVEGANILTRTLIVFGQGAIRCHPYLLDIMKATQEDDLKTLDEKLFSHIGFVVSNLSRSVWFGLTNAIFEVPGTPLTRQYYRRLTRLSAGFALLSDYALLTLGGSLKRKERLSGRFADILANMYLCSAALKHFEDQGEPEADLPLLHYACQSTMHDAQQAMLAVFYNLPISPIAKTLRALMFPFGKPYSPPSDKLIHEVAQLALSPSATRDRLTEGCYLTDDPNDPAGRIEHAFNLAIKAEALESKFKKLMKEDKLSSRTHEERMQEAVDKELLTEAEGKQLHELWLATREAIRVDHFTTKELNRA</sequence>
<keyword evidence="12" id="KW-0472">Membrane</keyword>
<comment type="similarity">
    <text evidence="3">Belongs to the acyl-CoA dehydrogenase family.</text>
</comment>
<dbReference type="InterPro" id="IPR013786">
    <property type="entry name" value="AcylCoA_DH/ox_N"/>
</dbReference>
<comment type="catalytic activity">
    <reaction evidence="10">
        <text>a medium-chain 2,3-saturated fatty acyl-CoA + oxidized [electron-transfer flavoprotein] + H(+) = a medium-chain (2E)-enoyl-CoA + reduced [electron-transfer flavoprotein]</text>
        <dbReference type="Rhea" id="RHEA:14477"/>
        <dbReference type="Rhea" id="RHEA-COMP:10685"/>
        <dbReference type="Rhea" id="RHEA-COMP:10686"/>
        <dbReference type="ChEBI" id="CHEBI:15378"/>
        <dbReference type="ChEBI" id="CHEBI:57692"/>
        <dbReference type="ChEBI" id="CHEBI:58307"/>
        <dbReference type="ChEBI" id="CHEBI:83723"/>
        <dbReference type="ChEBI" id="CHEBI:83726"/>
        <dbReference type="EC" id="1.3.8.7"/>
    </reaction>
</comment>
<keyword evidence="12" id="KW-0812">Transmembrane</keyword>
<evidence type="ECO:0000313" key="17">
    <source>
        <dbReference type="Proteomes" id="UP000294887"/>
    </source>
</evidence>
<evidence type="ECO:0000256" key="12">
    <source>
        <dbReference type="SAM" id="Phobius"/>
    </source>
</evidence>
<dbReference type="InterPro" id="IPR036250">
    <property type="entry name" value="AcylCo_DH-like_C"/>
</dbReference>
<evidence type="ECO:0000256" key="4">
    <source>
        <dbReference type="ARBA" id="ARBA00012033"/>
    </source>
</evidence>
<dbReference type="NCBIfam" id="NF009586">
    <property type="entry name" value="PRK13026.1"/>
    <property type="match status" value="1"/>
</dbReference>
<dbReference type="Proteomes" id="UP000294887">
    <property type="component" value="Unassembled WGS sequence"/>
</dbReference>
<dbReference type="AlphaFoldDB" id="A0A4R1F6Q2"/>
<organism evidence="16 17">
    <name type="scientific">Cocleimonas flava</name>
    <dbReference type="NCBI Taxonomy" id="634765"/>
    <lineage>
        <taxon>Bacteria</taxon>
        <taxon>Pseudomonadati</taxon>
        <taxon>Pseudomonadota</taxon>
        <taxon>Gammaproteobacteria</taxon>
        <taxon>Thiotrichales</taxon>
        <taxon>Thiotrichaceae</taxon>
        <taxon>Cocleimonas</taxon>
    </lineage>
</organism>
<comment type="catalytic activity">
    <reaction evidence="11">
        <text>a long-chain 2,3-saturated fatty acyl-CoA + oxidized [electron-transfer flavoprotein] + H(+) = a long-chain (2E)-enoyl-CoA + reduced [electron-transfer flavoprotein]</text>
        <dbReference type="Rhea" id="RHEA:17721"/>
        <dbReference type="Rhea" id="RHEA-COMP:10685"/>
        <dbReference type="Rhea" id="RHEA-COMP:10686"/>
        <dbReference type="ChEBI" id="CHEBI:15378"/>
        <dbReference type="ChEBI" id="CHEBI:57692"/>
        <dbReference type="ChEBI" id="CHEBI:58307"/>
        <dbReference type="ChEBI" id="CHEBI:83721"/>
        <dbReference type="ChEBI" id="CHEBI:83727"/>
        <dbReference type="EC" id="1.3.8.8"/>
    </reaction>
</comment>
<feature type="transmembrane region" description="Helical" evidence="12">
    <location>
        <begin position="29"/>
        <end position="61"/>
    </location>
</feature>
<evidence type="ECO:0000256" key="3">
    <source>
        <dbReference type="ARBA" id="ARBA00009347"/>
    </source>
</evidence>
<dbReference type="EMBL" id="SMFQ01000002">
    <property type="protein sequence ID" value="TCJ88262.1"/>
    <property type="molecule type" value="Genomic_DNA"/>
</dbReference>
<dbReference type="Pfam" id="PF02771">
    <property type="entry name" value="Acyl-CoA_dh_N"/>
    <property type="match status" value="1"/>
</dbReference>
<dbReference type="UniPathway" id="UPA00659"/>
<keyword evidence="17" id="KW-1185">Reference proteome</keyword>
<dbReference type="Pfam" id="PF00441">
    <property type="entry name" value="Acyl-CoA_dh_1"/>
    <property type="match status" value="1"/>
</dbReference>
<evidence type="ECO:0000256" key="7">
    <source>
        <dbReference type="ARBA" id="ARBA00022630"/>
    </source>
</evidence>
<proteinExistence type="inferred from homology"/>
<dbReference type="InterPro" id="IPR009075">
    <property type="entry name" value="AcylCo_DH/oxidase_C"/>
</dbReference>
<evidence type="ECO:0000259" key="14">
    <source>
        <dbReference type="Pfam" id="PF02771"/>
    </source>
</evidence>
<dbReference type="EC" id="1.3.8.7" evidence="4"/>
<evidence type="ECO:0000256" key="6">
    <source>
        <dbReference type="ARBA" id="ARBA00020144"/>
    </source>
</evidence>
<dbReference type="CDD" id="cd00567">
    <property type="entry name" value="ACAD"/>
    <property type="match status" value="1"/>
</dbReference>
<dbReference type="EC" id="1.3.8.8" evidence="5"/>
<keyword evidence="7" id="KW-0285">Flavoprotein</keyword>
<dbReference type="GO" id="GO:0004466">
    <property type="term" value="F:long-chain fatty acyl-CoA dehydrogenase activity"/>
    <property type="evidence" value="ECO:0007669"/>
    <property type="project" value="UniProtKB-EC"/>
</dbReference>
<dbReference type="Pfam" id="PF09317">
    <property type="entry name" value="ACDH_C"/>
    <property type="match status" value="1"/>
</dbReference>
<evidence type="ECO:0000256" key="2">
    <source>
        <dbReference type="ARBA" id="ARBA00005005"/>
    </source>
</evidence>
<dbReference type="GO" id="GO:0070991">
    <property type="term" value="F:medium-chain fatty acyl-CoA dehydrogenase activity"/>
    <property type="evidence" value="ECO:0007669"/>
    <property type="project" value="UniProtKB-EC"/>
</dbReference>
<dbReference type="GO" id="GO:0033539">
    <property type="term" value="P:fatty acid beta-oxidation using acyl-CoA dehydrogenase"/>
    <property type="evidence" value="ECO:0007669"/>
    <property type="project" value="InterPro"/>
</dbReference>
<feature type="domain" description="Acyl-CoA dehydrogenase/oxidase C-terminal" evidence="13">
    <location>
        <begin position="367"/>
        <end position="514"/>
    </location>
</feature>
<evidence type="ECO:0000259" key="13">
    <source>
        <dbReference type="Pfam" id="PF00441"/>
    </source>
</evidence>